<sequence>MIPTVCSVPFEDAGYWRVCSVRLHIPQRSHITSGPLWVMSILETQLGSHQSRLLDIVIDGQASPLTRVTVSQRDSDLDALRLIHTPARNMNEFIEVIVSGATHANLMSILIDDDANCLAGCEDLHQRDRVGFYVGIVEALSKIGAVGPDGVAKVREGVIAIEGRMHSG</sequence>
<dbReference type="AlphaFoldDB" id="A0A5N5QKC7"/>
<dbReference type="Proteomes" id="UP000383932">
    <property type="component" value="Unassembled WGS sequence"/>
</dbReference>
<proteinExistence type="predicted"/>
<organism evidence="1 2">
    <name type="scientific">Ceratobasidium theobromae</name>
    <dbReference type="NCBI Taxonomy" id="1582974"/>
    <lineage>
        <taxon>Eukaryota</taxon>
        <taxon>Fungi</taxon>
        <taxon>Dikarya</taxon>
        <taxon>Basidiomycota</taxon>
        <taxon>Agaricomycotina</taxon>
        <taxon>Agaricomycetes</taxon>
        <taxon>Cantharellales</taxon>
        <taxon>Ceratobasidiaceae</taxon>
        <taxon>Ceratobasidium</taxon>
    </lineage>
</organism>
<accession>A0A5N5QKC7</accession>
<protein>
    <submittedName>
        <fullName evidence="1">Uncharacterized protein</fullName>
    </submittedName>
</protein>
<gene>
    <name evidence="1" type="ORF">CTheo_4579</name>
</gene>
<reference evidence="1 2" key="1">
    <citation type="journal article" date="2019" name="Fungal Biol. Biotechnol.">
        <title>Draft genome sequence of fastidious pathogen Ceratobasidium theobromae, which causes vascular-streak dieback in Theobroma cacao.</title>
        <authorList>
            <person name="Ali S.S."/>
            <person name="Asman A."/>
            <person name="Shao J."/>
            <person name="Firmansyah A.P."/>
            <person name="Susilo A.W."/>
            <person name="Rosmana A."/>
            <person name="McMahon P."/>
            <person name="Junaid M."/>
            <person name="Guest D."/>
            <person name="Kheng T.Y."/>
            <person name="Meinhardt L.W."/>
            <person name="Bailey B.A."/>
        </authorList>
    </citation>
    <scope>NUCLEOTIDE SEQUENCE [LARGE SCALE GENOMIC DNA]</scope>
    <source>
        <strain evidence="1 2">CT2</strain>
    </source>
</reference>
<name>A0A5N5QKC7_9AGAM</name>
<evidence type="ECO:0000313" key="2">
    <source>
        <dbReference type="Proteomes" id="UP000383932"/>
    </source>
</evidence>
<keyword evidence="2" id="KW-1185">Reference proteome</keyword>
<dbReference type="EMBL" id="SSOP01000080">
    <property type="protein sequence ID" value="KAB5591993.1"/>
    <property type="molecule type" value="Genomic_DNA"/>
</dbReference>
<comment type="caution">
    <text evidence="1">The sequence shown here is derived from an EMBL/GenBank/DDBJ whole genome shotgun (WGS) entry which is preliminary data.</text>
</comment>
<evidence type="ECO:0000313" key="1">
    <source>
        <dbReference type="EMBL" id="KAB5591993.1"/>
    </source>
</evidence>